<dbReference type="EMBL" id="CP001999">
    <property type="protein sequence ID" value="ADG94309.1"/>
    <property type="molecule type" value="Genomic_DNA"/>
</dbReference>
<dbReference type="RefSeq" id="WP_013136454.1">
    <property type="nucleotide sequence ID" value="NC_014166.1"/>
</dbReference>
<dbReference type="Gene3D" id="1.20.120.1200">
    <property type="entry name" value="NADH-ubiquinone/plastoquinone oxidoreductase chain 6, subunit NuoJ"/>
    <property type="match status" value="1"/>
</dbReference>
<keyword evidence="2" id="KW-0874">Quinone</keyword>
<evidence type="ECO:0000313" key="3">
    <source>
        <dbReference type="EMBL" id="ADG94309.1"/>
    </source>
</evidence>
<keyword evidence="3" id="KW-0830">Ubiquinone</keyword>
<comment type="subcellular location">
    <subcellularLocation>
        <location evidence="2">Cell membrane</location>
        <topology evidence="2">Multi-pass membrane protein</topology>
    </subcellularLocation>
</comment>
<keyword evidence="2" id="KW-1133">Transmembrane helix</keyword>
<dbReference type="KEGG" id="ant:Arnit_2661"/>
<organism evidence="3 4">
    <name type="scientific">Arcobacter nitrofigilis (strain ATCC 33309 / DSM 7299 / CCUG 15893 / LMG 7604 / NCTC 12251 / CI)</name>
    <name type="common">Campylobacter nitrofigilis</name>
    <dbReference type="NCBI Taxonomy" id="572480"/>
    <lineage>
        <taxon>Bacteria</taxon>
        <taxon>Pseudomonadati</taxon>
        <taxon>Campylobacterota</taxon>
        <taxon>Epsilonproteobacteria</taxon>
        <taxon>Campylobacterales</taxon>
        <taxon>Arcobacteraceae</taxon>
        <taxon>Arcobacter</taxon>
    </lineage>
</organism>
<dbReference type="Pfam" id="PF00499">
    <property type="entry name" value="Oxidored_q3"/>
    <property type="match status" value="1"/>
</dbReference>
<name>D5V6N9_ARCNC</name>
<sequence length="171" mass="18729">MTDILFIGLSFMAIAGGLTMLIHKQPMYAALGLLISILSVSGLFALLSATFLFMVQIIVYAGAIMTLLLFILMFLNIDEHDLPKEPKKVRNIIIGAIVMLPLNIVILTAVSALPKKDMSIIETNFGGIKEIGMLLYQNWLISFELISILLLVALVGAIVLAKRKKTRGIQS</sequence>
<keyword evidence="4" id="KW-1185">Reference proteome</keyword>
<keyword evidence="2" id="KW-0812">Transmembrane</keyword>
<feature type="transmembrane region" description="Helical" evidence="2">
    <location>
        <begin position="139"/>
        <end position="161"/>
    </location>
</feature>
<dbReference type="GO" id="GO:0005886">
    <property type="term" value="C:plasma membrane"/>
    <property type="evidence" value="ECO:0007669"/>
    <property type="project" value="UniProtKB-SubCell"/>
</dbReference>
<comment type="function">
    <text evidence="2">NDH-1 shuttles electrons from NADH, via FMN and iron-sulfur (Fe-S) centers, to quinones in the respiratory chain. Couples the redox reaction to proton translocation (for every two electrons transferred, four hydrogen ions are translocated across the cytoplasmic membrane), and thus conserves the redox energy in a proton gradient.</text>
</comment>
<dbReference type="InterPro" id="IPR042106">
    <property type="entry name" value="Nuo/plastoQ_OxRdtase_6_NuoJ"/>
</dbReference>
<keyword evidence="2" id="KW-0472">Membrane</keyword>
<evidence type="ECO:0000256" key="2">
    <source>
        <dbReference type="RuleBase" id="RU004429"/>
    </source>
</evidence>
<feature type="transmembrane region" description="Helical" evidence="2">
    <location>
        <begin position="30"/>
        <end position="51"/>
    </location>
</feature>
<feature type="transmembrane region" description="Helical" evidence="2">
    <location>
        <begin position="89"/>
        <end position="113"/>
    </location>
</feature>
<dbReference type="GO" id="GO:0048038">
    <property type="term" value="F:quinone binding"/>
    <property type="evidence" value="ECO:0007669"/>
    <property type="project" value="UniProtKB-UniRule"/>
</dbReference>
<dbReference type="InterPro" id="IPR001457">
    <property type="entry name" value="NADH_UbQ/plastoQ_OxRdtase_su6"/>
</dbReference>
<feature type="transmembrane region" description="Helical" evidence="2">
    <location>
        <begin position="6"/>
        <end position="23"/>
    </location>
</feature>
<reference evidence="3 4" key="1">
    <citation type="journal article" date="2010" name="Stand. Genomic Sci.">
        <title>Complete genome sequence of Arcobacter nitrofigilis type strain (CI).</title>
        <authorList>
            <person name="Pati A."/>
            <person name="Gronow S."/>
            <person name="Lapidus A."/>
            <person name="Copeland A."/>
            <person name="Glavina Del Rio T."/>
            <person name="Nolan M."/>
            <person name="Lucas S."/>
            <person name="Tice H."/>
            <person name="Cheng J.F."/>
            <person name="Han C."/>
            <person name="Chertkov O."/>
            <person name="Bruce D."/>
            <person name="Tapia R."/>
            <person name="Goodwin L."/>
            <person name="Pitluck S."/>
            <person name="Liolios K."/>
            <person name="Ivanova N."/>
            <person name="Mavromatis K."/>
            <person name="Chen A."/>
            <person name="Palaniappan K."/>
            <person name="Land M."/>
            <person name="Hauser L."/>
            <person name="Chang Y.J."/>
            <person name="Jeffries C.D."/>
            <person name="Detter J.C."/>
            <person name="Rohde M."/>
            <person name="Goker M."/>
            <person name="Bristow J."/>
            <person name="Eisen J.A."/>
            <person name="Markowitz V."/>
            <person name="Hugenholtz P."/>
            <person name="Klenk H.P."/>
            <person name="Kyrpides N.C."/>
        </authorList>
    </citation>
    <scope>NUCLEOTIDE SEQUENCE [LARGE SCALE GENOMIC DNA]</scope>
    <source>
        <strain evidence="4">ATCC 33309 / DSM 7299 / CCUG 15893 / LMG 7604 / NCTC 12251 / CI</strain>
    </source>
</reference>
<comment type="catalytic activity">
    <reaction evidence="2">
        <text>a quinone + NADH + 5 H(+)(in) = a quinol + NAD(+) + 4 H(+)(out)</text>
        <dbReference type="Rhea" id="RHEA:57888"/>
        <dbReference type="ChEBI" id="CHEBI:15378"/>
        <dbReference type="ChEBI" id="CHEBI:24646"/>
        <dbReference type="ChEBI" id="CHEBI:57540"/>
        <dbReference type="ChEBI" id="CHEBI:57945"/>
        <dbReference type="ChEBI" id="CHEBI:132124"/>
    </reaction>
</comment>
<dbReference type="STRING" id="572480.Arnit_2661"/>
<evidence type="ECO:0000313" key="4">
    <source>
        <dbReference type="Proteomes" id="UP000000939"/>
    </source>
</evidence>
<dbReference type="PANTHER" id="PTHR33269:SF17">
    <property type="entry name" value="NADH-UBIQUINONE OXIDOREDUCTASE CHAIN 6"/>
    <property type="match status" value="1"/>
</dbReference>
<dbReference type="Proteomes" id="UP000000939">
    <property type="component" value="Chromosome"/>
</dbReference>
<keyword evidence="2" id="KW-0520">NAD</keyword>
<evidence type="ECO:0000256" key="1">
    <source>
        <dbReference type="ARBA" id="ARBA00005698"/>
    </source>
</evidence>
<dbReference type="GO" id="GO:0008137">
    <property type="term" value="F:NADH dehydrogenase (ubiquinone) activity"/>
    <property type="evidence" value="ECO:0007669"/>
    <property type="project" value="UniProtKB-UniRule"/>
</dbReference>
<keyword evidence="2" id="KW-1003">Cell membrane</keyword>
<proteinExistence type="inferred from homology"/>
<feature type="transmembrane region" description="Helical" evidence="2">
    <location>
        <begin position="57"/>
        <end position="77"/>
    </location>
</feature>
<protein>
    <recommendedName>
        <fullName evidence="2">NADH-quinone oxidoreductase subunit J</fullName>
        <ecNumber evidence="2">7.1.1.-</ecNumber>
    </recommendedName>
</protein>
<dbReference type="PANTHER" id="PTHR33269">
    <property type="entry name" value="NADH-UBIQUINONE OXIDOREDUCTASE CHAIN 6"/>
    <property type="match status" value="1"/>
</dbReference>
<dbReference type="eggNOG" id="COG0839">
    <property type="taxonomic scope" value="Bacteria"/>
</dbReference>
<dbReference type="HOGENOM" id="CLU_085957_4_2_7"/>
<dbReference type="EC" id="7.1.1.-" evidence="2"/>
<dbReference type="AlphaFoldDB" id="D5V6N9"/>
<gene>
    <name evidence="3" type="ordered locus">Arnit_2661</name>
</gene>
<accession>D5V6N9</accession>
<dbReference type="OrthoDB" id="5513097at2"/>
<comment type="similarity">
    <text evidence="1 2">Belongs to the complex I subunit 6 family.</text>
</comment>